<evidence type="ECO:0000313" key="3">
    <source>
        <dbReference type="EMBL" id="EKT82556.1"/>
    </source>
</evidence>
<gene>
    <name evidence="3" type="ORF">WSS_A11773</name>
</gene>
<name>K8XP35_RHOOP</name>
<feature type="compositionally biased region" description="Basic and acidic residues" evidence="1">
    <location>
        <begin position="1"/>
        <end position="14"/>
    </location>
</feature>
<dbReference type="Gene3D" id="3.30.1330.40">
    <property type="entry name" value="RutC-like"/>
    <property type="match status" value="1"/>
</dbReference>
<evidence type="ECO:0000256" key="1">
    <source>
        <dbReference type="SAM" id="MobiDB-lite"/>
    </source>
</evidence>
<dbReference type="Pfam" id="PF14588">
    <property type="entry name" value="YjgF_endoribonc"/>
    <property type="match status" value="1"/>
</dbReference>
<feature type="domain" description="Endoribonuclease L-PSP/chorismate mutase-like" evidence="2">
    <location>
        <begin position="31"/>
        <end position="166"/>
    </location>
</feature>
<accession>K8XP35</accession>
<dbReference type="SUPFAM" id="SSF55298">
    <property type="entry name" value="YjgF-like"/>
    <property type="match status" value="1"/>
</dbReference>
<evidence type="ECO:0000259" key="2">
    <source>
        <dbReference type="Pfam" id="PF14588"/>
    </source>
</evidence>
<sequence length="179" mass="18588">MTDAQHIHQGKDIEMTDTYRTTPSNPQRWTARLAALGLQLPPVAAPAAAYTPALRTGNLVYTSGQLPLVDGSSAYTGKVGADTSSQEATAAARICTLNALAAIDALVGIDHIVKIVKVVGFVSSSPGFNGQPAILNGASELLVDIFGDDGTHARSAVGVAELPRNVPVEVEMIVEVRSA</sequence>
<dbReference type="PANTHER" id="PTHR43760">
    <property type="entry name" value="ENDORIBONUCLEASE-RELATED"/>
    <property type="match status" value="1"/>
</dbReference>
<dbReference type="Proteomes" id="UP000005951">
    <property type="component" value="Unassembled WGS sequence"/>
</dbReference>
<evidence type="ECO:0000313" key="4">
    <source>
        <dbReference type="Proteomes" id="UP000005951"/>
    </source>
</evidence>
<dbReference type="CDD" id="cd02199">
    <property type="entry name" value="YjgF_YER057c_UK114_like_1"/>
    <property type="match status" value="1"/>
</dbReference>
<organism evidence="3 4">
    <name type="scientific">Rhodococcus opacus M213</name>
    <dbReference type="NCBI Taxonomy" id="1129896"/>
    <lineage>
        <taxon>Bacteria</taxon>
        <taxon>Bacillati</taxon>
        <taxon>Actinomycetota</taxon>
        <taxon>Actinomycetes</taxon>
        <taxon>Mycobacteriales</taxon>
        <taxon>Nocardiaceae</taxon>
        <taxon>Rhodococcus</taxon>
    </lineage>
</organism>
<dbReference type="PANTHER" id="PTHR43760:SF1">
    <property type="entry name" value="ENDORIBONUCLEASE L-PSP_CHORISMATE MUTASE-LIKE DOMAIN-CONTAINING PROTEIN"/>
    <property type="match status" value="1"/>
</dbReference>
<dbReference type="InterPro" id="IPR013813">
    <property type="entry name" value="Endoribo_LPSP/chorism_mut-like"/>
</dbReference>
<protein>
    <recommendedName>
        <fullName evidence="2">Endoribonuclease L-PSP/chorismate mutase-like domain-containing protein</fullName>
    </recommendedName>
</protein>
<proteinExistence type="predicted"/>
<dbReference type="AlphaFoldDB" id="K8XP35"/>
<dbReference type="EMBL" id="AJYC02000032">
    <property type="protein sequence ID" value="EKT82556.1"/>
    <property type="molecule type" value="Genomic_DNA"/>
</dbReference>
<dbReference type="InterPro" id="IPR035959">
    <property type="entry name" value="RutC-like_sf"/>
</dbReference>
<comment type="caution">
    <text evidence="3">The sequence shown here is derived from an EMBL/GenBank/DDBJ whole genome shotgun (WGS) entry which is preliminary data.</text>
</comment>
<reference evidence="3 4" key="1">
    <citation type="journal article" date="2013" name="Genome Announc.">
        <title>Draft Genome Sequence of Rhodococcus opacus Strain M213 Shows a Diverse Catabolic Potential.</title>
        <authorList>
            <person name="Pathak A."/>
            <person name="Green S.J."/>
            <person name="Ogram A."/>
            <person name="Chauhan A."/>
        </authorList>
    </citation>
    <scope>NUCLEOTIDE SEQUENCE [LARGE SCALE GENOMIC DNA]</scope>
    <source>
        <strain evidence="3 4">M213</strain>
    </source>
</reference>
<feature type="region of interest" description="Disordered" evidence="1">
    <location>
        <begin position="1"/>
        <end position="24"/>
    </location>
</feature>